<dbReference type="Proteomes" id="UP000620064">
    <property type="component" value="Unassembled WGS sequence"/>
</dbReference>
<evidence type="ECO:0000313" key="1">
    <source>
        <dbReference type="EMBL" id="GGP06644.1"/>
    </source>
</evidence>
<evidence type="ECO:0000313" key="2">
    <source>
        <dbReference type="Proteomes" id="UP000620064"/>
    </source>
</evidence>
<organism evidence="1 2">
    <name type="scientific">Cloacibacterium rupense</name>
    <dbReference type="NCBI Taxonomy" id="517423"/>
    <lineage>
        <taxon>Bacteria</taxon>
        <taxon>Pseudomonadati</taxon>
        <taxon>Bacteroidota</taxon>
        <taxon>Flavobacteriia</taxon>
        <taxon>Flavobacteriales</taxon>
        <taxon>Weeksellaceae</taxon>
    </lineage>
</organism>
<gene>
    <name evidence="1" type="ORF">GCM10010992_27380</name>
</gene>
<proteinExistence type="predicted"/>
<comment type="caution">
    <text evidence="1">The sequence shown here is derived from an EMBL/GenBank/DDBJ whole genome shotgun (WGS) entry which is preliminary data.</text>
</comment>
<protein>
    <submittedName>
        <fullName evidence="1">Uncharacterized protein</fullName>
    </submittedName>
</protein>
<accession>A0ABQ2NNF3</accession>
<keyword evidence="2" id="KW-1185">Reference proteome</keyword>
<name>A0ABQ2NNF3_9FLAO</name>
<sequence length="86" mass="9787">MSRINNIRSRIRVSRKMNSRRVLIKFAKAASQNAKRSSVALEIPYDIIKDGSIYKVFEGNMIKTASIRKTNIDKTELTKGSIICLK</sequence>
<reference evidence="2" key="1">
    <citation type="journal article" date="2019" name="Int. J. Syst. Evol. Microbiol.">
        <title>The Global Catalogue of Microorganisms (GCM) 10K type strain sequencing project: providing services to taxonomists for standard genome sequencing and annotation.</title>
        <authorList>
            <consortium name="The Broad Institute Genomics Platform"/>
            <consortium name="The Broad Institute Genome Sequencing Center for Infectious Disease"/>
            <person name="Wu L."/>
            <person name="Ma J."/>
        </authorList>
    </citation>
    <scope>NUCLEOTIDE SEQUENCE [LARGE SCALE GENOMIC DNA]</scope>
    <source>
        <strain evidence="2">CGMCC 1.7656</strain>
    </source>
</reference>
<dbReference type="RefSeq" id="WP_188618709.1">
    <property type="nucleotide sequence ID" value="NZ_BMLV01000008.1"/>
</dbReference>
<dbReference type="EMBL" id="BMLV01000008">
    <property type="protein sequence ID" value="GGP06644.1"/>
    <property type="molecule type" value="Genomic_DNA"/>
</dbReference>